<keyword evidence="4" id="KW-1185">Reference proteome</keyword>
<accession>G6EB71</accession>
<dbReference type="RefSeq" id="WP_007012507.1">
    <property type="nucleotide sequence ID" value="NZ_AGFM01000019.1"/>
</dbReference>
<dbReference type="InterPro" id="IPR032465">
    <property type="entry name" value="ACMSD"/>
</dbReference>
<name>G6EB71_9SPHN</name>
<dbReference type="PANTHER" id="PTHR21240">
    <property type="entry name" value="2-AMINO-3-CARBOXYLMUCONATE-6-SEMIALDEHYDE DECARBOXYLASE"/>
    <property type="match status" value="1"/>
</dbReference>
<dbReference type="InterPro" id="IPR032466">
    <property type="entry name" value="Metal_Hydrolase"/>
</dbReference>
<dbReference type="CDD" id="cd01292">
    <property type="entry name" value="metallo-dependent_hydrolases"/>
    <property type="match status" value="1"/>
</dbReference>
<proteinExistence type="predicted"/>
<evidence type="ECO:0000256" key="1">
    <source>
        <dbReference type="ARBA" id="ARBA00023239"/>
    </source>
</evidence>
<dbReference type="GO" id="GO:0016831">
    <property type="term" value="F:carboxy-lyase activity"/>
    <property type="evidence" value="ECO:0007669"/>
    <property type="project" value="InterPro"/>
</dbReference>
<evidence type="ECO:0000313" key="4">
    <source>
        <dbReference type="Proteomes" id="UP000004030"/>
    </source>
</evidence>
<dbReference type="InterPro" id="IPR006680">
    <property type="entry name" value="Amidohydro-rel"/>
</dbReference>
<keyword evidence="1" id="KW-0456">Lyase</keyword>
<dbReference type="GO" id="GO:0005737">
    <property type="term" value="C:cytoplasm"/>
    <property type="evidence" value="ECO:0007669"/>
    <property type="project" value="TreeGrafter"/>
</dbReference>
<dbReference type="Pfam" id="PF04909">
    <property type="entry name" value="Amidohydro_2"/>
    <property type="match status" value="1"/>
</dbReference>
<dbReference type="AlphaFoldDB" id="G6EB71"/>
<feature type="domain" description="Amidohydrolase-related" evidence="2">
    <location>
        <begin position="24"/>
        <end position="345"/>
    </location>
</feature>
<protein>
    <submittedName>
        <fullName evidence="3">Aminocarboxymuconate-semialdehyde decarboxylase</fullName>
    </submittedName>
</protein>
<dbReference type="OrthoDB" id="9799024at2"/>
<dbReference type="STRING" id="1088721.JI59_12145"/>
<dbReference type="Proteomes" id="UP000004030">
    <property type="component" value="Unassembled WGS sequence"/>
</dbReference>
<dbReference type="PANTHER" id="PTHR21240:SF28">
    <property type="entry name" value="ISO-OROTATE DECARBOXYLASE (EUROFUNG)"/>
    <property type="match status" value="1"/>
</dbReference>
<organism evidence="3 4">
    <name type="scientific">Novosphingobium pentaromativorans US6-1</name>
    <dbReference type="NCBI Taxonomy" id="1088721"/>
    <lineage>
        <taxon>Bacteria</taxon>
        <taxon>Pseudomonadati</taxon>
        <taxon>Pseudomonadota</taxon>
        <taxon>Alphaproteobacteria</taxon>
        <taxon>Sphingomonadales</taxon>
        <taxon>Sphingomonadaceae</taxon>
        <taxon>Novosphingobium</taxon>
    </lineage>
</organism>
<dbReference type="Gene3D" id="3.20.20.140">
    <property type="entry name" value="Metal-dependent hydrolases"/>
    <property type="match status" value="1"/>
</dbReference>
<dbReference type="GO" id="GO:0019748">
    <property type="term" value="P:secondary metabolic process"/>
    <property type="evidence" value="ECO:0007669"/>
    <property type="project" value="TreeGrafter"/>
</dbReference>
<dbReference type="eggNOG" id="COG2159">
    <property type="taxonomic scope" value="Bacteria"/>
</dbReference>
<dbReference type="KEGG" id="npn:JI59_12145"/>
<dbReference type="PATRIC" id="fig|1088721.3.peg.1572"/>
<dbReference type="GO" id="GO:0016787">
    <property type="term" value="F:hydrolase activity"/>
    <property type="evidence" value="ECO:0007669"/>
    <property type="project" value="InterPro"/>
</dbReference>
<evidence type="ECO:0000259" key="2">
    <source>
        <dbReference type="Pfam" id="PF04909"/>
    </source>
</evidence>
<evidence type="ECO:0000313" key="3">
    <source>
        <dbReference type="EMBL" id="EHJ61430.1"/>
    </source>
</evidence>
<comment type="caution">
    <text evidence="3">The sequence shown here is derived from an EMBL/GenBank/DDBJ whole genome shotgun (WGS) entry which is preliminary data.</text>
</comment>
<dbReference type="EMBL" id="AGFM01000019">
    <property type="protein sequence ID" value="EHJ61430.1"/>
    <property type="molecule type" value="Genomic_DNA"/>
</dbReference>
<dbReference type="SUPFAM" id="SSF51556">
    <property type="entry name" value="Metallo-dependent hydrolases"/>
    <property type="match status" value="1"/>
</dbReference>
<sequence length="349" mass="38303">MNITTCGDRRPIAVKARGKHLVVDIHCHLGIPAADAIVQARYPGPPPGINDFTSARTSEVNRAQFAAIGPKLNGVEQRLEDMDRLGIDVQAISPSPGQYFYFADPETGRAAARAVNEGIAAAVADRPDRLIGMGTVPLQEPELAVEEMRRCVRDLDLRGIEINSNVGGVDLHDARFRPFFAAAEELGVLLFLHPLGFTHAQRMSEYYFNNLIGNPLESTLAVGHLIFGGVLDRYPGLRICVAHGGGYMPGYWGRMDHGWRARGDCSEHCRHEPSSYLRKLWLDTLVFDREQLEGLVRTHGADRLCLGSDYPFDMAEPDPVGFHAGLAEADKARILGLNAAELLGLTTDR</sequence>
<gene>
    <name evidence="3" type="ORF">NSU_1592</name>
</gene>
<reference evidence="3 4" key="1">
    <citation type="journal article" date="2012" name="J. Bacteriol.">
        <title>Genome sequence of benzo(a)pyrene-degrading bacterium Novosphingobium pentaromativorans US6-1.</title>
        <authorList>
            <person name="Luo Y.R."/>
            <person name="Kang S.G."/>
            <person name="Kim S.J."/>
            <person name="Kim M.R."/>
            <person name="Li N."/>
            <person name="Lee J.H."/>
            <person name="Kwon K.K."/>
        </authorList>
    </citation>
    <scope>NUCLEOTIDE SEQUENCE [LARGE SCALE GENOMIC DNA]</scope>
    <source>
        <strain evidence="3 4">US6-1</strain>
    </source>
</reference>